<evidence type="ECO:0000256" key="6">
    <source>
        <dbReference type="RuleBase" id="RU000682"/>
    </source>
</evidence>
<evidence type="ECO:0000313" key="9">
    <source>
        <dbReference type="EMBL" id="GBL72354.1"/>
    </source>
</evidence>
<evidence type="ECO:0000256" key="1">
    <source>
        <dbReference type="ARBA" id="ARBA00004123"/>
    </source>
</evidence>
<dbReference type="Pfam" id="PF00046">
    <property type="entry name" value="Homeodomain"/>
    <property type="match status" value="1"/>
</dbReference>
<organism evidence="9 10">
    <name type="scientific">Araneus ventricosus</name>
    <name type="common">Orbweaver spider</name>
    <name type="synonym">Epeira ventricosa</name>
    <dbReference type="NCBI Taxonomy" id="182803"/>
    <lineage>
        <taxon>Eukaryota</taxon>
        <taxon>Metazoa</taxon>
        <taxon>Ecdysozoa</taxon>
        <taxon>Arthropoda</taxon>
        <taxon>Chelicerata</taxon>
        <taxon>Arachnida</taxon>
        <taxon>Araneae</taxon>
        <taxon>Araneomorphae</taxon>
        <taxon>Entelegynae</taxon>
        <taxon>Araneoidea</taxon>
        <taxon>Araneidae</taxon>
        <taxon>Araneus</taxon>
    </lineage>
</organism>
<dbReference type="CDD" id="cd00086">
    <property type="entry name" value="homeodomain"/>
    <property type="match status" value="1"/>
</dbReference>
<dbReference type="EMBL" id="BGPR01000001">
    <property type="protein sequence ID" value="GBL72354.1"/>
    <property type="molecule type" value="Genomic_DNA"/>
</dbReference>
<keyword evidence="10" id="KW-1185">Reference proteome</keyword>
<evidence type="ECO:0000256" key="5">
    <source>
        <dbReference type="PROSITE-ProRule" id="PRU00108"/>
    </source>
</evidence>
<dbReference type="InterPro" id="IPR017970">
    <property type="entry name" value="Homeobox_CS"/>
</dbReference>
<dbReference type="Gene3D" id="1.10.10.60">
    <property type="entry name" value="Homeodomain-like"/>
    <property type="match status" value="1"/>
</dbReference>
<dbReference type="PANTHER" id="PTHR24340:SF111">
    <property type="entry name" value="HOMEOBOX DOMAIN-CONTAINING PROTEIN"/>
    <property type="match status" value="1"/>
</dbReference>
<gene>
    <name evidence="9" type="primary">NKX2-3</name>
    <name evidence="9" type="ORF">AVEN_115293_1</name>
</gene>
<dbReference type="PROSITE" id="PS50071">
    <property type="entry name" value="HOMEOBOX_2"/>
    <property type="match status" value="1"/>
</dbReference>
<comment type="subcellular location">
    <subcellularLocation>
        <location evidence="1 5 6">Nucleus</location>
    </subcellularLocation>
</comment>
<dbReference type="GO" id="GO:0030154">
    <property type="term" value="P:cell differentiation"/>
    <property type="evidence" value="ECO:0007669"/>
    <property type="project" value="TreeGrafter"/>
</dbReference>
<dbReference type="GO" id="GO:0000978">
    <property type="term" value="F:RNA polymerase II cis-regulatory region sequence-specific DNA binding"/>
    <property type="evidence" value="ECO:0007669"/>
    <property type="project" value="TreeGrafter"/>
</dbReference>
<dbReference type="AlphaFoldDB" id="A0A4Y1ZZU9"/>
<evidence type="ECO:0000256" key="7">
    <source>
        <dbReference type="SAM" id="MobiDB-lite"/>
    </source>
</evidence>
<dbReference type="InterPro" id="IPR050394">
    <property type="entry name" value="Homeobox_NK-like"/>
</dbReference>
<evidence type="ECO:0000256" key="3">
    <source>
        <dbReference type="ARBA" id="ARBA00023155"/>
    </source>
</evidence>
<dbReference type="GO" id="GO:0000981">
    <property type="term" value="F:DNA-binding transcription factor activity, RNA polymerase II-specific"/>
    <property type="evidence" value="ECO:0007669"/>
    <property type="project" value="InterPro"/>
</dbReference>
<comment type="caution">
    <text evidence="9">The sequence shown here is derived from an EMBL/GenBank/DDBJ whole genome shotgun (WGS) entry which is preliminary data.</text>
</comment>
<name>A0A4Y1ZZU9_ARAVE</name>
<dbReference type="GO" id="GO:0005634">
    <property type="term" value="C:nucleus"/>
    <property type="evidence" value="ECO:0007669"/>
    <property type="project" value="UniProtKB-SubCell"/>
</dbReference>
<keyword evidence="2 5" id="KW-0238">DNA-binding</keyword>
<dbReference type="InterPro" id="IPR020479">
    <property type="entry name" value="HD_metazoa"/>
</dbReference>
<feature type="compositionally biased region" description="Low complexity" evidence="7">
    <location>
        <begin position="152"/>
        <end position="161"/>
    </location>
</feature>
<protein>
    <submittedName>
        <fullName evidence="9">Homeobox protein Nkx-2.3</fullName>
    </submittedName>
</protein>
<dbReference type="SMART" id="SM00389">
    <property type="entry name" value="HOX"/>
    <property type="match status" value="1"/>
</dbReference>
<feature type="domain" description="Homeobox" evidence="8">
    <location>
        <begin position="199"/>
        <end position="259"/>
    </location>
</feature>
<dbReference type="InterPro" id="IPR009057">
    <property type="entry name" value="Homeodomain-like_sf"/>
</dbReference>
<dbReference type="Proteomes" id="UP000499080">
    <property type="component" value="Unassembled WGS sequence"/>
</dbReference>
<evidence type="ECO:0000313" key="10">
    <source>
        <dbReference type="Proteomes" id="UP000499080"/>
    </source>
</evidence>
<reference evidence="9 10" key="1">
    <citation type="journal article" date="2019" name="Sci. Rep.">
        <title>Orb-weaving spider Araneus ventricosus genome elucidates the spidroin gene catalogue.</title>
        <authorList>
            <person name="Kono N."/>
            <person name="Nakamura H."/>
            <person name="Ohtoshi R."/>
            <person name="Moran D.A.P."/>
            <person name="Shinohara A."/>
            <person name="Yoshida Y."/>
            <person name="Fujiwara M."/>
            <person name="Mori M."/>
            <person name="Tomita M."/>
            <person name="Arakawa K."/>
        </authorList>
    </citation>
    <scope>NUCLEOTIDE SEQUENCE [LARGE SCALE GENOMIC DNA]</scope>
</reference>
<feature type="DNA-binding region" description="Homeobox" evidence="5">
    <location>
        <begin position="201"/>
        <end position="260"/>
    </location>
</feature>
<keyword evidence="4 5" id="KW-0539">Nucleus</keyword>
<feature type="region of interest" description="Disordered" evidence="7">
    <location>
        <begin position="148"/>
        <end position="203"/>
    </location>
</feature>
<dbReference type="PANTHER" id="PTHR24340">
    <property type="entry name" value="HOMEOBOX PROTEIN NKX"/>
    <property type="match status" value="1"/>
</dbReference>
<dbReference type="SUPFAM" id="SSF46689">
    <property type="entry name" value="Homeodomain-like"/>
    <property type="match status" value="1"/>
</dbReference>
<dbReference type="OrthoDB" id="6159439at2759"/>
<accession>A0A4Y1ZZU9</accession>
<evidence type="ECO:0000256" key="4">
    <source>
        <dbReference type="ARBA" id="ARBA00023242"/>
    </source>
</evidence>
<sequence length="366" mass="41732">MLTDMLANGQATNRSGIPFSVKEILNLSDDSYFLNNSNFDNMLLDAIHTNCNSNLNWQQEPATWEAEKTVGNEQWYAESNDKEIQQFPTQVSSSPASSPSNSYLCFPRNGSEITDAQIKNNNVEQFSKVHNDNFQEVKVWATNKASGRYDSNDLSNSSSGSPTESHFVLQPSKCNSKVEDPLVRTAEKVRSSNSPRCSKSKRRPRVLFSQEQVAELERRFQYQRYLSASERDDFANSLKLTSTQVKIWFQNRRYKNKRLRGDKDNLDASYRPNRMMMQYPTGESSLQPYPPPYPYNASSSTNPLTTSTIHHFPHNAPCDSDKFPAIFGSSDIDQPYRPMESQFLSTNANVGDNMYGYIPNVKCEYE</sequence>
<dbReference type="PRINTS" id="PR00024">
    <property type="entry name" value="HOMEOBOX"/>
</dbReference>
<proteinExistence type="predicted"/>
<evidence type="ECO:0000259" key="8">
    <source>
        <dbReference type="PROSITE" id="PS50071"/>
    </source>
</evidence>
<evidence type="ECO:0000256" key="2">
    <source>
        <dbReference type="ARBA" id="ARBA00023125"/>
    </source>
</evidence>
<dbReference type="InterPro" id="IPR001356">
    <property type="entry name" value="HD"/>
</dbReference>
<dbReference type="PROSITE" id="PS00027">
    <property type="entry name" value="HOMEOBOX_1"/>
    <property type="match status" value="1"/>
</dbReference>
<feature type="compositionally biased region" description="Basic and acidic residues" evidence="7">
    <location>
        <begin position="176"/>
        <end position="190"/>
    </location>
</feature>
<keyword evidence="3 5" id="KW-0371">Homeobox</keyword>